<evidence type="ECO:0000256" key="1">
    <source>
        <dbReference type="SAM" id="MobiDB-lite"/>
    </source>
</evidence>
<evidence type="ECO:0000313" key="3">
    <source>
        <dbReference type="Proteomes" id="UP000299102"/>
    </source>
</evidence>
<proteinExistence type="predicted"/>
<comment type="caution">
    <text evidence="2">The sequence shown here is derived from an EMBL/GenBank/DDBJ whole genome shotgun (WGS) entry which is preliminary data.</text>
</comment>
<dbReference type="AlphaFoldDB" id="A0A4C1TUM2"/>
<reference evidence="2 3" key="1">
    <citation type="journal article" date="2019" name="Commun. Biol.">
        <title>The bagworm genome reveals a unique fibroin gene that provides high tensile strength.</title>
        <authorList>
            <person name="Kono N."/>
            <person name="Nakamura H."/>
            <person name="Ohtoshi R."/>
            <person name="Tomita M."/>
            <person name="Numata K."/>
            <person name="Arakawa K."/>
        </authorList>
    </citation>
    <scope>NUCLEOTIDE SEQUENCE [LARGE SCALE GENOMIC DNA]</scope>
</reference>
<protein>
    <submittedName>
        <fullName evidence="2">Uncharacterized protein</fullName>
    </submittedName>
</protein>
<organism evidence="2 3">
    <name type="scientific">Eumeta variegata</name>
    <name type="common">Bagworm moth</name>
    <name type="synonym">Eumeta japonica</name>
    <dbReference type="NCBI Taxonomy" id="151549"/>
    <lineage>
        <taxon>Eukaryota</taxon>
        <taxon>Metazoa</taxon>
        <taxon>Ecdysozoa</taxon>
        <taxon>Arthropoda</taxon>
        <taxon>Hexapoda</taxon>
        <taxon>Insecta</taxon>
        <taxon>Pterygota</taxon>
        <taxon>Neoptera</taxon>
        <taxon>Endopterygota</taxon>
        <taxon>Lepidoptera</taxon>
        <taxon>Glossata</taxon>
        <taxon>Ditrysia</taxon>
        <taxon>Tineoidea</taxon>
        <taxon>Psychidae</taxon>
        <taxon>Oiketicinae</taxon>
        <taxon>Eumeta</taxon>
    </lineage>
</organism>
<feature type="region of interest" description="Disordered" evidence="1">
    <location>
        <begin position="1"/>
        <end position="27"/>
    </location>
</feature>
<sequence length="144" mass="15654">MTTTNRMPQRGTARVGDGRPGAIQPENLGRLCPAVEGKSIDDIDTDSNNADSKVVKGCGHKLPDLLRLANVRQILCQVGTCALYIAAGHRVRPARQLRTITSHKLIAIALIVGGGDRWSVACAHHANARFNGLRVITNTRRKYH</sequence>
<dbReference type="Proteomes" id="UP000299102">
    <property type="component" value="Unassembled WGS sequence"/>
</dbReference>
<keyword evidence="3" id="KW-1185">Reference proteome</keyword>
<dbReference type="EMBL" id="BGZK01000090">
    <property type="protein sequence ID" value="GBP17733.1"/>
    <property type="molecule type" value="Genomic_DNA"/>
</dbReference>
<evidence type="ECO:0000313" key="2">
    <source>
        <dbReference type="EMBL" id="GBP17733.1"/>
    </source>
</evidence>
<gene>
    <name evidence="2" type="ORF">EVAR_102591_1</name>
</gene>
<name>A0A4C1TUM2_EUMVA</name>
<accession>A0A4C1TUM2</accession>